<evidence type="ECO:0000256" key="1">
    <source>
        <dbReference type="SAM" id="SignalP"/>
    </source>
</evidence>
<feature type="signal peptide" evidence="1">
    <location>
        <begin position="1"/>
        <end position="23"/>
    </location>
</feature>
<dbReference type="RefSeq" id="WP_211556479.1">
    <property type="nucleotide sequence ID" value="NZ_JAGVRK010000001.1"/>
</dbReference>
<accession>A0ABS5LAT1</accession>
<gene>
    <name evidence="2" type="ORF">J9317_03370</name>
</gene>
<keyword evidence="3" id="KW-1185">Reference proteome</keyword>
<reference evidence="2 3" key="1">
    <citation type="submission" date="2021-04" db="EMBL/GenBank/DDBJ databases">
        <title>Metabacillus sp. strain KIGAM252 whole genome sequence.</title>
        <authorList>
            <person name="Seo M.-J."/>
            <person name="Cho E.-S."/>
            <person name="Hwang C.Y."/>
            <person name="Yoon D.J."/>
        </authorList>
    </citation>
    <scope>NUCLEOTIDE SEQUENCE [LARGE SCALE GENOMIC DNA]</scope>
    <source>
        <strain evidence="2 3">KIGAM252</strain>
    </source>
</reference>
<name>A0ABS5LAT1_9BACI</name>
<feature type="chain" id="PRO_5046229020" description="Lipoprotein" evidence="1">
    <location>
        <begin position="24"/>
        <end position="164"/>
    </location>
</feature>
<sequence length="164" mass="18290">MRFKIGVILLLEANLAGCSMVQAGDQVKVTNEMDAAVSEGILEMTNTFVDTVSANEFEAHLIYGATEKNEITSVYTYTRYEAFNKGAQNGAPGYSTPVLIKLKKENGKFQAIEYKQPRDGSEYRSSIEKMFPKEYAQQALNDTGHVSELGEKIRTNAKEWSSEK</sequence>
<keyword evidence="1" id="KW-0732">Signal</keyword>
<dbReference type="Proteomes" id="UP000682403">
    <property type="component" value="Unassembled WGS sequence"/>
</dbReference>
<evidence type="ECO:0000313" key="2">
    <source>
        <dbReference type="EMBL" id="MBS2967815.1"/>
    </source>
</evidence>
<evidence type="ECO:0008006" key="4">
    <source>
        <dbReference type="Google" id="ProtNLM"/>
    </source>
</evidence>
<proteinExistence type="predicted"/>
<evidence type="ECO:0000313" key="3">
    <source>
        <dbReference type="Proteomes" id="UP000682403"/>
    </source>
</evidence>
<comment type="caution">
    <text evidence="2">The sequence shown here is derived from an EMBL/GenBank/DDBJ whole genome shotgun (WGS) entry which is preliminary data.</text>
</comment>
<dbReference type="EMBL" id="JAGVRK010000001">
    <property type="protein sequence ID" value="MBS2967815.1"/>
    <property type="molecule type" value="Genomic_DNA"/>
</dbReference>
<protein>
    <recommendedName>
        <fullName evidence="4">Lipoprotein</fullName>
    </recommendedName>
</protein>
<organism evidence="2 3">
    <name type="scientific">Metabacillus flavus</name>
    <dbReference type="NCBI Taxonomy" id="2823519"/>
    <lineage>
        <taxon>Bacteria</taxon>
        <taxon>Bacillati</taxon>
        <taxon>Bacillota</taxon>
        <taxon>Bacilli</taxon>
        <taxon>Bacillales</taxon>
        <taxon>Bacillaceae</taxon>
        <taxon>Metabacillus</taxon>
    </lineage>
</organism>